<dbReference type="EMBL" id="VJMH01005129">
    <property type="protein sequence ID" value="KAF0700287.1"/>
    <property type="molecule type" value="Genomic_DNA"/>
</dbReference>
<reference evidence="2 3" key="1">
    <citation type="submission" date="2019-03" db="EMBL/GenBank/DDBJ databases">
        <authorList>
            <person name="Gaulin E."/>
            <person name="Dumas B."/>
        </authorList>
    </citation>
    <scope>NUCLEOTIDE SEQUENCE [LARGE SCALE GENOMIC DNA]</scope>
    <source>
        <strain evidence="2">CBS 568.67</strain>
    </source>
</reference>
<name>A0A485KM65_9STRA</name>
<reference evidence="1" key="2">
    <citation type="submission" date="2019-06" db="EMBL/GenBank/DDBJ databases">
        <title>Genomics analysis of Aphanomyces spp. identifies a new class of oomycete effector associated with host adaptation.</title>
        <authorList>
            <person name="Gaulin E."/>
        </authorList>
    </citation>
    <scope>NUCLEOTIDE SEQUENCE</scope>
    <source>
        <strain evidence="1">CBS 578.67</strain>
    </source>
</reference>
<dbReference type="InterPro" id="IPR001611">
    <property type="entry name" value="Leu-rich_rpt"/>
</dbReference>
<organism evidence="2 3">
    <name type="scientific">Aphanomyces stellatus</name>
    <dbReference type="NCBI Taxonomy" id="120398"/>
    <lineage>
        <taxon>Eukaryota</taxon>
        <taxon>Sar</taxon>
        <taxon>Stramenopiles</taxon>
        <taxon>Oomycota</taxon>
        <taxon>Saprolegniomycetes</taxon>
        <taxon>Saprolegniales</taxon>
        <taxon>Verrucalvaceae</taxon>
        <taxon>Aphanomyces</taxon>
    </lineage>
</organism>
<dbReference type="InterPro" id="IPR051279">
    <property type="entry name" value="PP1-Reg/Actin-Interact_Protein"/>
</dbReference>
<dbReference type="InterPro" id="IPR032675">
    <property type="entry name" value="LRR_dom_sf"/>
</dbReference>
<keyword evidence="3" id="KW-1185">Reference proteome</keyword>
<evidence type="ECO:0000313" key="3">
    <source>
        <dbReference type="Proteomes" id="UP000332933"/>
    </source>
</evidence>
<evidence type="ECO:0000313" key="1">
    <source>
        <dbReference type="EMBL" id="KAF0700287.1"/>
    </source>
</evidence>
<sequence length="460" mass="51940">MRRQDDIIRRRASARYLPPDVLIKIVRYTMDASSVFSFLSVLDTPGARGDLESLWQLGLQMNVTALWPVLHIWGKYLDTPSTASHLEAILPHYSHIVVEDVIDLVWLGIHLNPSTTVTWRDIPTSDVEHAMHLSLQLWYSLWSTSFQITHLILSDRNLDFLVPELSSLRHLTHLTLNQSTCSSPASLCAWLPTSAVVELHLIKLRDTTSPVHFTPLMLRHLQQWLHTRPVRHLQLHQCRWEHFGEITAALFCEMFSSPTLLSLELARCPLPYPLHLPDRFPPTLRTLALQNCQCLDSDDVQALPPALMGSNVVRLSLRGFNDADNDAYLDLLFNVLAQLRLSFLDLSDCGIVNSGVNRLVKYLTSNTSVETLVLDDNAFSVDGAVKIAQAMQTHPSLRHLHVVRCEIGHNGVMALLTYLPKSMKALFVGPLTSISPHELNQLKTVAKLANVQLDFAYNQF</sequence>
<dbReference type="SMART" id="SM00368">
    <property type="entry name" value="LRR_RI"/>
    <property type="match status" value="4"/>
</dbReference>
<dbReference type="Pfam" id="PF13516">
    <property type="entry name" value="LRR_6"/>
    <property type="match status" value="2"/>
</dbReference>
<proteinExistence type="predicted"/>
<dbReference type="Gene3D" id="3.80.10.10">
    <property type="entry name" value="Ribonuclease Inhibitor"/>
    <property type="match status" value="1"/>
</dbReference>
<dbReference type="AlphaFoldDB" id="A0A485KM65"/>
<dbReference type="SUPFAM" id="SSF52047">
    <property type="entry name" value="RNI-like"/>
    <property type="match status" value="1"/>
</dbReference>
<accession>A0A485KM65</accession>
<gene>
    <name evidence="2" type="primary">Aste57867_9165</name>
    <name evidence="1" type="ORF">As57867_009129</name>
    <name evidence="2" type="ORF">ASTE57867_9165</name>
</gene>
<protein>
    <submittedName>
        <fullName evidence="2">Aste57867_9165 protein</fullName>
    </submittedName>
</protein>
<dbReference type="EMBL" id="CAADRA010005150">
    <property type="protein sequence ID" value="VFT86049.1"/>
    <property type="molecule type" value="Genomic_DNA"/>
</dbReference>
<dbReference type="OrthoDB" id="120976at2759"/>
<evidence type="ECO:0000313" key="2">
    <source>
        <dbReference type="EMBL" id="VFT86049.1"/>
    </source>
</evidence>
<dbReference type="Proteomes" id="UP000332933">
    <property type="component" value="Unassembled WGS sequence"/>
</dbReference>
<dbReference type="PANTHER" id="PTHR24112">
    <property type="entry name" value="LEUCINE-RICH REPEAT, ISOFORM F-RELATED"/>
    <property type="match status" value="1"/>
</dbReference>